<dbReference type="PANTHER" id="PTHR20974:SF0">
    <property type="entry name" value="UPF0585 PROTEIN CG18661"/>
    <property type="match status" value="1"/>
</dbReference>
<dbReference type="Pfam" id="PF06080">
    <property type="entry name" value="DUF938"/>
    <property type="match status" value="1"/>
</dbReference>
<dbReference type="AlphaFoldDB" id="A0A222FMG2"/>
<proteinExistence type="predicted"/>
<accession>A0A222FMG2</accession>
<reference evidence="1 2" key="1">
    <citation type="submission" date="2017-07" db="EMBL/GenBank/DDBJ databases">
        <title>Annotated genome sequence of Bacterioplanes sanyensis isolated from Red Sea.</title>
        <authorList>
            <person name="Rehman Z.U."/>
        </authorList>
    </citation>
    <scope>NUCLEOTIDE SEQUENCE [LARGE SCALE GENOMIC DNA]</scope>
    <source>
        <strain evidence="1 2">NV9</strain>
    </source>
</reference>
<keyword evidence="1" id="KW-0489">Methyltransferase</keyword>
<dbReference type="InterPro" id="IPR010342">
    <property type="entry name" value="DUF938"/>
</dbReference>
<organism evidence="1 2">
    <name type="scientific">Bacterioplanes sanyensis</name>
    <dbReference type="NCBI Taxonomy" id="1249553"/>
    <lineage>
        <taxon>Bacteria</taxon>
        <taxon>Pseudomonadati</taxon>
        <taxon>Pseudomonadota</taxon>
        <taxon>Gammaproteobacteria</taxon>
        <taxon>Oceanospirillales</taxon>
        <taxon>Oceanospirillaceae</taxon>
        <taxon>Bacterioplanes</taxon>
    </lineage>
</organism>
<name>A0A222FMG2_9GAMM</name>
<dbReference type="InterPro" id="IPR029063">
    <property type="entry name" value="SAM-dependent_MTases_sf"/>
</dbReference>
<protein>
    <submittedName>
        <fullName evidence="1">Methylase</fullName>
    </submittedName>
</protein>
<keyword evidence="1" id="KW-0808">Transferase</keyword>
<keyword evidence="2" id="KW-1185">Reference proteome</keyword>
<gene>
    <name evidence="1" type="ORF">CHH28_15225</name>
</gene>
<dbReference type="RefSeq" id="WP_094061113.1">
    <property type="nucleotide sequence ID" value="NZ_CP022530.1"/>
</dbReference>
<dbReference type="OrthoDB" id="5563826at2"/>
<dbReference type="KEGG" id="bsan:CHH28_15225"/>
<dbReference type="PANTHER" id="PTHR20974">
    <property type="entry name" value="UPF0585 PROTEIN CG18661"/>
    <property type="match status" value="1"/>
</dbReference>
<evidence type="ECO:0000313" key="2">
    <source>
        <dbReference type="Proteomes" id="UP000202440"/>
    </source>
</evidence>
<dbReference type="GO" id="GO:0008168">
    <property type="term" value="F:methyltransferase activity"/>
    <property type="evidence" value="ECO:0007669"/>
    <property type="project" value="UniProtKB-KW"/>
</dbReference>
<dbReference type="Proteomes" id="UP000202440">
    <property type="component" value="Chromosome"/>
</dbReference>
<dbReference type="Gene3D" id="3.40.50.150">
    <property type="entry name" value="Vaccinia Virus protein VP39"/>
    <property type="match status" value="1"/>
</dbReference>
<evidence type="ECO:0000313" key="1">
    <source>
        <dbReference type="EMBL" id="ASP39939.1"/>
    </source>
</evidence>
<dbReference type="GO" id="GO:0032259">
    <property type="term" value="P:methylation"/>
    <property type="evidence" value="ECO:0007669"/>
    <property type="project" value="UniProtKB-KW"/>
</dbReference>
<dbReference type="SUPFAM" id="SSF53335">
    <property type="entry name" value="S-adenosyl-L-methionine-dependent methyltransferases"/>
    <property type="match status" value="1"/>
</dbReference>
<sequence length="204" mass="22715">MTQPVSEPALPVSEACLRNQAPIADVLAAELPEQAVVLEIGSGTGQHAAYITSKLPGIKWQPSELAGHLEGINAWRLRSQNANFMPPLILDVAQDLWPVKQVDAVFSANVVHFVGWPQVRSMMTGIGRVLRRAGLAFLYGPFNYAGQYTSEGNQRLDEWLRQRDPESGIKDFEQVILAARKEKLRLLKDIAMPANNRMLVLQKY</sequence>
<dbReference type="EMBL" id="CP022530">
    <property type="protein sequence ID" value="ASP39939.1"/>
    <property type="molecule type" value="Genomic_DNA"/>
</dbReference>